<comment type="caution">
    <text evidence="1">The sequence shown here is derived from an EMBL/GenBank/DDBJ whole genome shotgun (WGS) entry which is preliminary data.</text>
</comment>
<name>A0A7D9EWJ7_PARCT</name>
<protein>
    <submittedName>
        <fullName evidence="1">Uncharacterized protein</fullName>
    </submittedName>
</protein>
<dbReference type="AlphaFoldDB" id="A0A7D9EWJ7"/>
<organism evidence="1 2">
    <name type="scientific">Paramuricea clavata</name>
    <name type="common">Red gorgonian</name>
    <name type="synonym">Violescent sea-whip</name>
    <dbReference type="NCBI Taxonomy" id="317549"/>
    <lineage>
        <taxon>Eukaryota</taxon>
        <taxon>Metazoa</taxon>
        <taxon>Cnidaria</taxon>
        <taxon>Anthozoa</taxon>
        <taxon>Octocorallia</taxon>
        <taxon>Malacalcyonacea</taxon>
        <taxon>Plexauridae</taxon>
        <taxon>Paramuricea</taxon>
    </lineage>
</organism>
<dbReference type="OrthoDB" id="5956414at2759"/>
<proteinExistence type="predicted"/>
<dbReference type="Proteomes" id="UP001152795">
    <property type="component" value="Unassembled WGS sequence"/>
</dbReference>
<evidence type="ECO:0000313" key="2">
    <source>
        <dbReference type="Proteomes" id="UP001152795"/>
    </source>
</evidence>
<dbReference type="EMBL" id="CACRXK020010083">
    <property type="protein sequence ID" value="CAB4018604.1"/>
    <property type="molecule type" value="Genomic_DNA"/>
</dbReference>
<reference evidence="1" key="1">
    <citation type="submission" date="2020-04" db="EMBL/GenBank/DDBJ databases">
        <authorList>
            <person name="Alioto T."/>
            <person name="Alioto T."/>
            <person name="Gomez Garrido J."/>
        </authorList>
    </citation>
    <scope>NUCLEOTIDE SEQUENCE</scope>
    <source>
        <strain evidence="1">A484AB</strain>
    </source>
</reference>
<sequence length="124" mass="14753">MAPLPYEGEPIADDVWLANYKGQKRKQDAKKWKVVWSNLILCIYETWSLRQAGRKYRKTDRTKYHKSDSENRYLCAVSYREFTYLVYGYLGHRRYPLPACAYHAIRKTFLEHKDSKCAGYDDGQ</sequence>
<evidence type="ECO:0000313" key="1">
    <source>
        <dbReference type="EMBL" id="CAB4018604.1"/>
    </source>
</evidence>
<gene>
    <name evidence="1" type="ORF">PACLA_8A032542</name>
</gene>
<keyword evidence="2" id="KW-1185">Reference proteome</keyword>
<accession>A0A7D9EWJ7</accession>